<feature type="chain" id="PRO_5023005670" description="NIPSNAP domain-containing protein" evidence="1">
    <location>
        <begin position="30"/>
        <end position="266"/>
    </location>
</feature>
<evidence type="ECO:0000313" key="4">
    <source>
        <dbReference type="Proteomes" id="UP000319143"/>
    </source>
</evidence>
<dbReference type="Proteomes" id="UP000319143">
    <property type="component" value="Unassembled WGS sequence"/>
</dbReference>
<proteinExistence type="predicted"/>
<evidence type="ECO:0000313" key="3">
    <source>
        <dbReference type="EMBL" id="TWU42412.1"/>
    </source>
</evidence>
<gene>
    <name evidence="3" type="ORF">Poly41_07090</name>
</gene>
<dbReference type="Gene3D" id="3.30.70.100">
    <property type="match status" value="2"/>
</dbReference>
<name>A0A5C6E0K2_9BACT</name>
<protein>
    <recommendedName>
        <fullName evidence="2">NIPSNAP domain-containing protein</fullName>
    </recommendedName>
</protein>
<dbReference type="EMBL" id="SJPV01000001">
    <property type="protein sequence ID" value="TWU42412.1"/>
    <property type="molecule type" value="Genomic_DNA"/>
</dbReference>
<reference evidence="3 4" key="1">
    <citation type="submission" date="2019-02" db="EMBL/GenBank/DDBJ databases">
        <title>Deep-cultivation of Planctomycetes and their phenomic and genomic characterization uncovers novel biology.</title>
        <authorList>
            <person name="Wiegand S."/>
            <person name="Jogler M."/>
            <person name="Boedeker C."/>
            <person name="Pinto D."/>
            <person name="Vollmers J."/>
            <person name="Rivas-Marin E."/>
            <person name="Kohn T."/>
            <person name="Peeters S.H."/>
            <person name="Heuer A."/>
            <person name="Rast P."/>
            <person name="Oberbeckmann S."/>
            <person name="Bunk B."/>
            <person name="Jeske O."/>
            <person name="Meyerdierks A."/>
            <person name="Storesund J.E."/>
            <person name="Kallscheuer N."/>
            <person name="Luecker S."/>
            <person name="Lage O.M."/>
            <person name="Pohl T."/>
            <person name="Merkel B.J."/>
            <person name="Hornburger P."/>
            <person name="Mueller R.-W."/>
            <person name="Bruemmer F."/>
            <person name="Labrenz M."/>
            <person name="Spormann A.M."/>
            <person name="Op Den Camp H."/>
            <person name="Overmann J."/>
            <person name="Amann R."/>
            <person name="Jetten M.S.M."/>
            <person name="Mascher T."/>
            <person name="Medema M.H."/>
            <person name="Devos D.P."/>
            <person name="Kaster A.-K."/>
            <person name="Ovreas L."/>
            <person name="Rohde M."/>
            <person name="Galperin M.Y."/>
            <person name="Jogler C."/>
        </authorList>
    </citation>
    <scope>NUCLEOTIDE SEQUENCE [LARGE SCALE GENOMIC DNA]</scope>
    <source>
        <strain evidence="3 4">Poly41</strain>
    </source>
</reference>
<dbReference type="InterPro" id="IPR012577">
    <property type="entry name" value="NIPSNAP"/>
</dbReference>
<dbReference type="InterPro" id="IPR011008">
    <property type="entry name" value="Dimeric_a/b-barrel"/>
</dbReference>
<dbReference type="Pfam" id="PF07978">
    <property type="entry name" value="NIPSNAP"/>
    <property type="match status" value="1"/>
</dbReference>
<keyword evidence="4" id="KW-1185">Reference proteome</keyword>
<dbReference type="AlphaFoldDB" id="A0A5C6E0K2"/>
<feature type="signal peptide" evidence="1">
    <location>
        <begin position="1"/>
        <end position="29"/>
    </location>
</feature>
<dbReference type="SUPFAM" id="SSF54909">
    <property type="entry name" value="Dimeric alpha+beta barrel"/>
    <property type="match status" value="2"/>
</dbReference>
<organism evidence="3 4">
    <name type="scientific">Novipirellula artificiosorum</name>
    <dbReference type="NCBI Taxonomy" id="2528016"/>
    <lineage>
        <taxon>Bacteria</taxon>
        <taxon>Pseudomonadati</taxon>
        <taxon>Planctomycetota</taxon>
        <taxon>Planctomycetia</taxon>
        <taxon>Pirellulales</taxon>
        <taxon>Pirellulaceae</taxon>
        <taxon>Novipirellula</taxon>
    </lineage>
</organism>
<evidence type="ECO:0000256" key="1">
    <source>
        <dbReference type="SAM" id="SignalP"/>
    </source>
</evidence>
<evidence type="ECO:0000259" key="2">
    <source>
        <dbReference type="Pfam" id="PF07978"/>
    </source>
</evidence>
<accession>A0A5C6E0K2</accession>
<comment type="caution">
    <text evidence="3">The sequence shown here is derived from an EMBL/GenBank/DDBJ whole genome shotgun (WGS) entry which is preliminary data.</text>
</comment>
<keyword evidence="1" id="KW-0732">Signal</keyword>
<sequence precursor="true">MKNHSPRRAMVPLTLVAVAMTALSSISHAADSSPQIYEVRSYLLAENSDVGAIDAYLRDALIPALQRQGIGPIGAFTNAANDESGSRRIVVVIPYADANAVVSSAQTLRKDAQYAADAKEYLGRAPDNPPYLRITSELLTAMDCMPKLAVAKESLLNGDRVYELRLYESPSEQIGDLKVDMFNSGEVPIFLDSGVQPIFIGQCVIGPQTPSLTYLTVYPNEEARIEAWKAFRIHPDWKVLSKVPKYKGTVSHIDKYLLLPKPYSQM</sequence>
<feature type="domain" description="NIPSNAP" evidence="2">
    <location>
        <begin position="162"/>
        <end position="265"/>
    </location>
</feature>